<dbReference type="SMART" id="SM00886">
    <property type="entry name" value="Dabb"/>
    <property type="match status" value="1"/>
</dbReference>
<gene>
    <name evidence="2" type="ORF">JZM60_08165</name>
</gene>
<dbReference type="RefSeq" id="WP_207165263.1">
    <property type="nucleotide sequence ID" value="NZ_CP071382.1"/>
</dbReference>
<dbReference type="PROSITE" id="PS51502">
    <property type="entry name" value="S_R_A_B_BARREL"/>
    <property type="match status" value="1"/>
</dbReference>
<dbReference type="Proteomes" id="UP000663651">
    <property type="component" value="Chromosome"/>
</dbReference>
<evidence type="ECO:0000259" key="1">
    <source>
        <dbReference type="PROSITE" id="PS51502"/>
    </source>
</evidence>
<reference evidence="2 3" key="1">
    <citation type="submission" date="2021-03" db="EMBL/GenBank/DDBJ databases">
        <title>Geobacter metallireducens gen. nov. sp. nov., a microorganism capable of coupling the complete oxidation of organic compounds to the reduction of iron and other metals.</title>
        <authorList>
            <person name="Li Y."/>
        </authorList>
    </citation>
    <scope>NUCLEOTIDE SEQUENCE [LARGE SCALE GENOMIC DNA]</scope>
    <source>
        <strain evidence="2 3">Jerry-YX</strain>
    </source>
</reference>
<accession>A0ABX7Q8Q3</accession>
<dbReference type="InterPro" id="IPR013097">
    <property type="entry name" value="Dabb"/>
</dbReference>
<protein>
    <submittedName>
        <fullName evidence="2">Dabb family protein</fullName>
    </submittedName>
</protein>
<feature type="domain" description="Stress-response A/B barrel" evidence="1">
    <location>
        <begin position="2"/>
        <end position="94"/>
    </location>
</feature>
<organism evidence="2 3">
    <name type="scientific">Geobacter benzoatilyticus</name>
    <dbReference type="NCBI Taxonomy" id="2815309"/>
    <lineage>
        <taxon>Bacteria</taxon>
        <taxon>Pseudomonadati</taxon>
        <taxon>Thermodesulfobacteriota</taxon>
        <taxon>Desulfuromonadia</taxon>
        <taxon>Geobacterales</taxon>
        <taxon>Geobacteraceae</taxon>
        <taxon>Geobacter</taxon>
    </lineage>
</organism>
<evidence type="ECO:0000313" key="2">
    <source>
        <dbReference type="EMBL" id="QSV47221.1"/>
    </source>
</evidence>
<dbReference type="InterPro" id="IPR011008">
    <property type="entry name" value="Dimeric_a/b-barrel"/>
</dbReference>
<dbReference type="PANTHER" id="PTHR37832">
    <property type="entry name" value="BLL2683 PROTEIN"/>
    <property type="match status" value="1"/>
</dbReference>
<keyword evidence="3" id="KW-1185">Reference proteome</keyword>
<sequence length="97" mass="10909">MITHIVFFRFNDPTPANLNATKEKLESMRGKIPQLRHLEVGIDVVRSERSYDLALVTKFDSLEDLQAYQVHPYHAGEVIPHMKGVAAASAAVDYESI</sequence>
<dbReference type="Pfam" id="PF07876">
    <property type="entry name" value="Dabb"/>
    <property type="match status" value="1"/>
</dbReference>
<dbReference type="SUPFAM" id="SSF54909">
    <property type="entry name" value="Dimeric alpha+beta barrel"/>
    <property type="match status" value="1"/>
</dbReference>
<evidence type="ECO:0000313" key="3">
    <source>
        <dbReference type="Proteomes" id="UP000663651"/>
    </source>
</evidence>
<name>A0ABX7Q8Q3_9BACT</name>
<dbReference type="EMBL" id="CP071382">
    <property type="protein sequence ID" value="QSV47221.1"/>
    <property type="molecule type" value="Genomic_DNA"/>
</dbReference>
<dbReference type="PANTHER" id="PTHR37832:SF1">
    <property type="entry name" value="STRESS-RESPONSE A_B BARREL DOMAIN-CONTAINING PROTEIN"/>
    <property type="match status" value="1"/>
</dbReference>
<dbReference type="Gene3D" id="3.30.70.100">
    <property type="match status" value="1"/>
</dbReference>
<proteinExistence type="predicted"/>